<dbReference type="SUPFAM" id="SSF57701">
    <property type="entry name" value="Zn2/Cys6 DNA-binding domain"/>
    <property type="match status" value="1"/>
</dbReference>
<comment type="caution">
    <text evidence="5">The sequence shown here is derived from an EMBL/GenBank/DDBJ whole genome shotgun (WGS) entry which is preliminary data.</text>
</comment>
<evidence type="ECO:0000256" key="2">
    <source>
        <dbReference type="ARBA" id="ARBA00023242"/>
    </source>
</evidence>
<keyword evidence="6" id="KW-1185">Reference proteome</keyword>
<feature type="compositionally biased region" description="Pro residues" evidence="3">
    <location>
        <begin position="688"/>
        <end position="717"/>
    </location>
</feature>
<proteinExistence type="predicted"/>
<protein>
    <submittedName>
        <fullName evidence="5">C6 finger domain-containing protein</fullName>
    </submittedName>
</protein>
<dbReference type="Pfam" id="PF00172">
    <property type="entry name" value="Zn_clus"/>
    <property type="match status" value="1"/>
</dbReference>
<evidence type="ECO:0000259" key="4">
    <source>
        <dbReference type="PROSITE" id="PS50048"/>
    </source>
</evidence>
<gene>
    <name evidence="5" type="ORF">CMUS01_05018</name>
</gene>
<dbReference type="PROSITE" id="PS00463">
    <property type="entry name" value="ZN2_CY6_FUNGAL_1"/>
    <property type="match status" value="1"/>
</dbReference>
<organism evidence="5 6">
    <name type="scientific">Colletotrichum musicola</name>
    <dbReference type="NCBI Taxonomy" id="2175873"/>
    <lineage>
        <taxon>Eukaryota</taxon>
        <taxon>Fungi</taxon>
        <taxon>Dikarya</taxon>
        <taxon>Ascomycota</taxon>
        <taxon>Pezizomycotina</taxon>
        <taxon>Sordariomycetes</taxon>
        <taxon>Hypocreomycetidae</taxon>
        <taxon>Glomerellales</taxon>
        <taxon>Glomerellaceae</taxon>
        <taxon>Colletotrichum</taxon>
        <taxon>Colletotrichum orchidearum species complex</taxon>
    </lineage>
</organism>
<dbReference type="PANTHER" id="PTHR37534:SF23">
    <property type="entry name" value="ZN(II)2CYS6 TRANSCRIPTION FACTOR (EUROFUNG)"/>
    <property type="match status" value="1"/>
</dbReference>
<feature type="region of interest" description="Disordered" evidence="3">
    <location>
        <begin position="1"/>
        <end position="40"/>
    </location>
</feature>
<dbReference type="EMBL" id="WIGM01000143">
    <property type="protein sequence ID" value="KAF6837508.1"/>
    <property type="molecule type" value="Genomic_DNA"/>
</dbReference>
<reference evidence="5" key="1">
    <citation type="journal article" date="2020" name="Phytopathology">
        <title>Genome Sequence Resources of Colletotrichum truncatum, C. plurivorum, C. musicola, and C. sojae: Four Species Pathogenic to Soybean (Glycine max).</title>
        <authorList>
            <person name="Rogerio F."/>
            <person name="Boufleur T.R."/>
            <person name="Ciampi-Guillardi M."/>
            <person name="Sukno S.A."/>
            <person name="Thon M.R."/>
            <person name="Massola Junior N.S."/>
            <person name="Baroncelli R."/>
        </authorList>
    </citation>
    <scope>NUCLEOTIDE SEQUENCE</scope>
    <source>
        <strain evidence="5">LFN0074</strain>
    </source>
</reference>
<evidence type="ECO:0000256" key="1">
    <source>
        <dbReference type="ARBA" id="ARBA00004123"/>
    </source>
</evidence>
<dbReference type="InterPro" id="IPR001138">
    <property type="entry name" value="Zn2Cys6_DnaBD"/>
</dbReference>
<feature type="region of interest" description="Disordered" evidence="3">
    <location>
        <begin position="620"/>
        <end position="733"/>
    </location>
</feature>
<dbReference type="PANTHER" id="PTHR37534">
    <property type="entry name" value="TRANSCRIPTIONAL ACTIVATOR PROTEIN UGA3"/>
    <property type="match status" value="1"/>
</dbReference>
<dbReference type="GO" id="GO:0008270">
    <property type="term" value="F:zinc ion binding"/>
    <property type="evidence" value="ECO:0007669"/>
    <property type="project" value="InterPro"/>
</dbReference>
<dbReference type="OrthoDB" id="5391043at2759"/>
<dbReference type="Gene3D" id="4.10.240.10">
    <property type="entry name" value="Zn(2)-C6 fungal-type DNA-binding domain"/>
    <property type="match status" value="1"/>
</dbReference>
<dbReference type="GO" id="GO:0045944">
    <property type="term" value="P:positive regulation of transcription by RNA polymerase II"/>
    <property type="evidence" value="ECO:0007669"/>
    <property type="project" value="TreeGrafter"/>
</dbReference>
<feature type="region of interest" description="Disordered" evidence="3">
    <location>
        <begin position="104"/>
        <end position="124"/>
    </location>
</feature>
<dbReference type="Proteomes" id="UP000639643">
    <property type="component" value="Unassembled WGS sequence"/>
</dbReference>
<sequence>MDSADVAPEGDRSPTKPSENNEENGNEDPNRKKANVRKRTKTGCLTCRKRRIKCDEGRPICSNCIKSKRHCEGYNQRVIFKDPIGSFNLNGVYGPVVYPPEASNPPFHQLANPPPKSSNAPPLAPIAPKPPQHLEYQAQQVFQYGQGFPGPSTTQHPSSSPFDFNQMGFSQQPTPPTPSLISSISPEQFQGPFSGVHSNLVSPQTDAGTFTGRPSVSWQGQAPTHARVEEVDTFSGDALRRIDIVDDPDIQYLYSDDDASMADSDDAFEDLMGEESKYGQLVQSRSDGPWEGFGTKMRTFSAFAEETILTSYIPTPNNSPLNDERTAALFWHFVNVTGPSMSLYERHPFDHTKLMNNYSVPKAGHNIWTYTFPILSFNHPALLQAMLAMGALQIAKLQQIPPMAAMKHYHLSIRRVAKNVRSVKRRTTPATLAASLLLGYFEVWNSDHTKWCNHLFGARLLIKEIPFRKWTKNILPLKRARRALFQETQTQQFDPFFMGHDNTHMMNHDLDDLDLDLLSRLTNQFVSYEDDSSGPGNYYTDRDIEHYEHLRDLYWWYCKMDVYQSMLGGGKPFMDYHHWTQCPPRAPMGRLEAIYGTYDHLMLLLGRLCSFVAKDLPRKRKSFKGFGPPGGRPGGPPGGHPGAPPGRPPGGPPGGPPNMGGPPRGGQGWPPPGMTGGPPPGMMGGMPGGPPERPPMGMPPPGMMGGPPGGPPGPPPGMMGGGGGGSPPMFPGMLPNLGKVTLPMGFSPPRDESPPPPEVPEDLDSDIAADAAMREWESLREAFEVLRSKFGPEFQPLGAEYTDHRDSPFGPTLQYRTFSVAGIWMNYYMGLIHLYRAHPKMPPAAMIAAGIQAQHTAKFAIDIGRIAAGLTDDISHATEISTLVGAALIESAFCLFVGGIQYQDSAQRQWIVRRMHDVARLTGWQSARQIAEGCESGWKKAAAMGRGPPYVRDPNLHTVIPPSVWTNPRRIGARLEQLDGDDTMLVVAKSERAFYALGLISVEQELERLVIKDEG</sequence>
<evidence type="ECO:0000256" key="3">
    <source>
        <dbReference type="SAM" id="MobiDB-lite"/>
    </source>
</evidence>
<dbReference type="Pfam" id="PF11951">
    <property type="entry name" value="Fungal_trans_2"/>
    <property type="match status" value="1"/>
</dbReference>
<dbReference type="InterPro" id="IPR036864">
    <property type="entry name" value="Zn2-C6_fun-type_DNA-bd_sf"/>
</dbReference>
<comment type="subcellular location">
    <subcellularLocation>
        <location evidence="1">Nucleus</location>
    </subcellularLocation>
</comment>
<feature type="compositionally biased region" description="Pro residues" evidence="3">
    <location>
        <begin position="669"/>
        <end position="681"/>
    </location>
</feature>
<accession>A0A8H6KUE7</accession>
<dbReference type="GO" id="GO:0000976">
    <property type="term" value="F:transcription cis-regulatory region binding"/>
    <property type="evidence" value="ECO:0007669"/>
    <property type="project" value="TreeGrafter"/>
</dbReference>
<evidence type="ECO:0000313" key="6">
    <source>
        <dbReference type="Proteomes" id="UP000639643"/>
    </source>
</evidence>
<keyword evidence="2" id="KW-0539">Nucleus</keyword>
<feature type="compositionally biased region" description="Pro residues" evidence="3">
    <location>
        <begin position="630"/>
        <end position="660"/>
    </location>
</feature>
<feature type="compositionally biased region" description="Pro residues" evidence="3">
    <location>
        <begin position="112"/>
        <end position="124"/>
    </location>
</feature>
<feature type="domain" description="Zn(2)-C6 fungal-type" evidence="4">
    <location>
        <begin position="43"/>
        <end position="71"/>
    </location>
</feature>
<name>A0A8H6KUE7_9PEZI</name>
<dbReference type="GO" id="GO:0000981">
    <property type="term" value="F:DNA-binding transcription factor activity, RNA polymerase II-specific"/>
    <property type="evidence" value="ECO:0007669"/>
    <property type="project" value="InterPro"/>
</dbReference>
<dbReference type="AlphaFoldDB" id="A0A8H6KUE7"/>
<dbReference type="SMART" id="SM00066">
    <property type="entry name" value="GAL4"/>
    <property type="match status" value="1"/>
</dbReference>
<dbReference type="GO" id="GO:0005634">
    <property type="term" value="C:nucleus"/>
    <property type="evidence" value="ECO:0007669"/>
    <property type="project" value="UniProtKB-SubCell"/>
</dbReference>
<dbReference type="PROSITE" id="PS50048">
    <property type="entry name" value="ZN2_CY6_FUNGAL_2"/>
    <property type="match status" value="1"/>
</dbReference>
<evidence type="ECO:0000313" key="5">
    <source>
        <dbReference type="EMBL" id="KAF6837508.1"/>
    </source>
</evidence>
<dbReference type="InterPro" id="IPR021858">
    <property type="entry name" value="Fun_TF"/>
</dbReference>
<dbReference type="CDD" id="cd00067">
    <property type="entry name" value="GAL4"/>
    <property type="match status" value="1"/>
</dbReference>